<dbReference type="EMBL" id="RJVU01034061">
    <property type="protein sequence ID" value="ROL47960.1"/>
    <property type="molecule type" value="Genomic_DNA"/>
</dbReference>
<protein>
    <submittedName>
        <fullName evidence="2">Uncharacterized protein</fullName>
    </submittedName>
</protein>
<gene>
    <name evidence="2" type="ORF">DPX16_0139</name>
</gene>
<sequence length="445" mass="50068">MVMRLDIFHWIHRFDIAIRTDSHSKYALFKSALTGAVLAYNRTDLELLIKAVREKKPGYFNSVSDEDMVRLYVSTEQLKHHVRRVTLDAQETFRVVQIAIDELKGLAGLDESGVSLFKSPDISKDGPSPEEEVVQPGQLDPDEDEAYQSDPEAGDNIVTAIPAHITLTTEETPAAHPPAFEDACSSNPLPGFQQLEKFCSLLVEVGLTEDKLSLTTDQRNAIIDAWNKRVKMSKRYAPAQQNISVQHNRLMYSLVKLLWLASPHSSQTSPEKRNITKAYERVQHCILAEDPVLSKLGVPLPKINTKNVSDFIRRQERLLNLQATKMPSATISKTTSVSSKELPPATCQPSVLPTPDYLQMEYQHIPSKAGNKILKERTDSLMPVPKALLQLQQNKPDATLTAASERTWCYCKKEHNGHFYHHQTSTSTIYLTNTGDDVCQHITHH</sequence>
<dbReference type="Proteomes" id="UP000281406">
    <property type="component" value="Unassembled WGS sequence"/>
</dbReference>
<evidence type="ECO:0000313" key="2">
    <source>
        <dbReference type="EMBL" id="ROL47960.1"/>
    </source>
</evidence>
<reference evidence="2 3" key="1">
    <citation type="submission" date="2018-10" db="EMBL/GenBank/DDBJ databases">
        <title>Genome assembly for a Yunnan-Guizhou Plateau 3E fish, Anabarilius grahami (Regan), and its evolutionary and genetic applications.</title>
        <authorList>
            <person name="Jiang W."/>
        </authorList>
    </citation>
    <scope>NUCLEOTIDE SEQUENCE [LARGE SCALE GENOMIC DNA]</scope>
    <source>
        <strain evidence="2">AG-KIZ</strain>
        <tissue evidence="2">Muscle</tissue>
    </source>
</reference>
<organism evidence="2 3">
    <name type="scientific">Anabarilius grahami</name>
    <name type="common">Kanglang fish</name>
    <name type="synonym">Barilius grahami</name>
    <dbReference type="NCBI Taxonomy" id="495550"/>
    <lineage>
        <taxon>Eukaryota</taxon>
        <taxon>Metazoa</taxon>
        <taxon>Chordata</taxon>
        <taxon>Craniata</taxon>
        <taxon>Vertebrata</taxon>
        <taxon>Euteleostomi</taxon>
        <taxon>Actinopterygii</taxon>
        <taxon>Neopterygii</taxon>
        <taxon>Teleostei</taxon>
        <taxon>Ostariophysi</taxon>
        <taxon>Cypriniformes</taxon>
        <taxon>Xenocyprididae</taxon>
        <taxon>Xenocypridinae</taxon>
        <taxon>Xenocypridinae incertae sedis</taxon>
        <taxon>Anabarilius</taxon>
    </lineage>
</organism>
<dbReference type="OrthoDB" id="10072098at2759"/>
<keyword evidence="3" id="KW-1185">Reference proteome</keyword>
<dbReference type="AlphaFoldDB" id="A0A3N0YPT5"/>
<accession>A0A3N0YPT5</accession>
<proteinExistence type="predicted"/>
<dbReference type="PANTHER" id="PTHR47773">
    <property type="entry name" value="SI:DKEY-9I5.2-RELATED"/>
    <property type="match status" value="1"/>
</dbReference>
<dbReference type="PANTHER" id="PTHR47773:SF1">
    <property type="entry name" value="C2H2-TYPE DOMAIN-CONTAINING PROTEIN"/>
    <property type="match status" value="1"/>
</dbReference>
<evidence type="ECO:0000256" key="1">
    <source>
        <dbReference type="SAM" id="MobiDB-lite"/>
    </source>
</evidence>
<comment type="caution">
    <text evidence="2">The sequence shown here is derived from an EMBL/GenBank/DDBJ whole genome shotgun (WGS) entry which is preliminary data.</text>
</comment>
<name>A0A3N0YPT5_ANAGA</name>
<evidence type="ECO:0000313" key="3">
    <source>
        <dbReference type="Proteomes" id="UP000281406"/>
    </source>
</evidence>
<feature type="region of interest" description="Disordered" evidence="1">
    <location>
        <begin position="118"/>
        <end position="150"/>
    </location>
</feature>